<evidence type="ECO:0000313" key="5">
    <source>
        <dbReference type="EMBL" id="GAA0877560.1"/>
    </source>
</evidence>
<feature type="signal peptide" evidence="2">
    <location>
        <begin position="1"/>
        <end position="19"/>
    </location>
</feature>
<dbReference type="InterPro" id="IPR011935">
    <property type="entry name" value="CHP02231"/>
</dbReference>
<accession>A0ABP3Y9X8</accession>
<keyword evidence="1" id="KW-0175">Coiled coil</keyword>
<evidence type="ECO:0000256" key="2">
    <source>
        <dbReference type="SAM" id="SignalP"/>
    </source>
</evidence>
<feature type="coiled-coil region" evidence="1">
    <location>
        <begin position="94"/>
        <end position="195"/>
    </location>
</feature>
<dbReference type="Pfam" id="PF13598">
    <property type="entry name" value="DUF4139"/>
    <property type="match status" value="1"/>
</dbReference>
<dbReference type="Pfam" id="PF13715">
    <property type="entry name" value="CarbopepD_reg_2"/>
    <property type="match status" value="1"/>
</dbReference>
<feature type="domain" description="DUF4140" evidence="4">
    <location>
        <begin position="34"/>
        <end position="132"/>
    </location>
</feature>
<dbReference type="InterPro" id="IPR025554">
    <property type="entry name" value="DUF4140"/>
</dbReference>
<evidence type="ECO:0000259" key="4">
    <source>
        <dbReference type="Pfam" id="PF13600"/>
    </source>
</evidence>
<keyword evidence="2" id="KW-0732">Signal</keyword>
<dbReference type="EMBL" id="BAAAFI010000002">
    <property type="protein sequence ID" value="GAA0877560.1"/>
    <property type="molecule type" value="Genomic_DNA"/>
</dbReference>
<reference evidence="6" key="1">
    <citation type="journal article" date="2019" name="Int. J. Syst. Evol. Microbiol.">
        <title>The Global Catalogue of Microorganisms (GCM) 10K type strain sequencing project: providing services to taxonomists for standard genome sequencing and annotation.</title>
        <authorList>
            <consortium name="The Broad Institute Genomics Platform"/>
            <consortium name="The Broad Institute Genome Sequencing Center for Infectious Disease"/>
            <person name="Wu L."/>
            <person name="Ma J."/>
        </authorList>
    </citation>
    <scope>NUCLEOTIDE SEQUENCE [LARGE SCALE GENOMIC DNA]</scope>
    <source>
        <strain evidence="6">JCM 16112</strain>
    </source>
</reference>
<comment type="caution">
    <text evidence="5">The sequence shown here is derived from an EMBL/GenBank/DDBJ whole genome shotgun (WGS) entry which is preliminary data.</text>
</comment>
<protein>
    <submittedName>
        <fullName evidence="5">DUF4139 domain-containing protein</fullName>
    </submittedName>
</protein>
<gene>
    <name evidence="5" type="ORF">GCM10009119_05280</name>
</gene>
<dbReference type="Pfam" id="PF13600">
    <property type="entry name" value="DUF4140"/>
    <property type="match status" value="1"/>
</dbReference>
<dbReference type="PANTHER" id="PTHR31005:SF8">
    <property type="entry name" value="DUF4139 DOMAIN-CONTAINING PROTEIN"/>
    <property type="match status" value="1"/>
</dbReference>
<dbReference type="RefSeq" id="WP_343848256.1">
    <property type="nucleotide sequence ID" value="NZ_BAAAFI010000002.1"/>
</dbReference>
<evidence type="ECO:0000313" key="6">
    <source>
        <dbReference type="Proteomes" id="UP001500469"/>
    </source>
</evidence>
<dbReference type="SUPFAM" id="SSF49464">
    <property type="entry name" value="Carboxypeptidase regulatory domain-like"/>
    <property type="match status" value="1"/>
</dbReference>
<dbReference type="NCBIfam" id="TIGR02231">
    <property type="entry name" value="mucoidy inhibitor MuiA family protein"/>
    <property type="match status" value="2"/>
</dbReference>
<evidence type="ECO:0000256" key="1">
    <source>
        <dbReference type="SAM" id="Coils"/>
    </source>
</evidence>
<dbReference type="PANTHER" id="PTHR31005">
    <property type="entry name" value="DUF4139 DOMAIN-CONTAINING PROTEIN"/>
    <property type="match status" value="1"/>
</dbReference>
<proteinExistence type="predicted"/>
<organism evidence="5 6">
    <name type="scientific">Algoriphagus jejuensis</name>
    <dbReference type="NCBI Taxonomy" id="419934"/>
    <lineage>
        <taxon>Bacteria</taxon>
        <taxon>Pseudomonadati</taxon>
        <taxon>Bacteroidota</taxon>
        <taxon>Cytophagia</taxon>
        <taxon>Cytophagales</taxon>
        <taxon>Cyclobacteriaceae</taxon>
        <taxon>Algoriphagus</taxon>
    </lineage>
</organism>
<name>A0ABP3Y9X8_9BACT</name>
<dbReference type="InterPro" id="IPR008969">
    <property type="entry name" value="CarboxyPept-like_regulatory"/>
</dbReference>
<feature type="domain" description="DUF4139" evidence="3">
    <location>
        <begin position="218"/>
        <end position="622"/>
    </location>
</feature>
<keyword evidence="6" id="KW-1185">Reference proteome</keyword>
<sequence length="629" mass="69070">MKPILIFAICLFFSGFVNAQEIKETTFTSSIQEVTLFLSGAQVFEKAQGNIPAGESLILIKGLSPYLDEKSIQAKGMGNFTIQAVNKRLDFLSEKEVSEKVKGLESQIMELQANQSKENSRLEILSEKASLLDANKNLGGTQGGASVAELKQAMEFYEAELTKISTERAEINASLLKENEEVARLRNQIHAMLESENKSTAEIRIRVKAPAAGQANFELNYLVANAGWYPKYDVRVKNVSSPLSLNYKAEVYQNTGVDWKNVKLRFSNANPNQSGQAPELEKWELNYARLTTFNPRTQIFGSVTGRVTSATDGSPLPGTSVTVPGTTIGTVTDFNGNYSLTLPNGASQLLASIIGYQSMSLPINSSTINIALNEDIQALNDVVVIGYGAEAERALQSRVAGAQMELRAKKSMAPPPAAPLQTEVIENQTTVEIEVSEPYSIKSNGEKTLVDLKAYEVPANYRYSVIPKLDNDAFLIAEIADWSQYSLLEGESNLYFEDGFVGRSILNGSALEDTLLVSMGRDQSIAIQREKIDEYSKKRTIGSNITENRGYEISLRNNKSQPVTLKVQDQIPVSVNSSISVSPVQLSAGSLDPQTGKVTWEITLAPGEQKKLSLQYEVKYPKNERVLLD</sequence>
<evidence type="ECO:0000259" key="3">
    <source>
        <dbReference type="Pfam" id="PF13598"/>
    </source>
</evidence>
<dbReference type="InterPro" id="IPR037291">
    <property type="entry name" value="DUF4139"/>
</dbReference>
<dbReference type="Proteomes" id="UP001500469">
    <property type="component" value="Unassembled WGS sequence"/>
</dbReference>
<feature type="chain" id="PRO_5045942983" evidence="2">
    <location>
        <begin position="20"/>
        <end position="629"/>
    </location>
</feature>
<dbReference type="Gene3D" id="2.60.40.1120">
    <property type="entry name" value="Carboxypeptidase-like, regulatory domain"/>
    <property type="match status" value="1"/>
</dbReference>